<sequence>MLSTDICRGHVFRQGHRLKDTMQSANTRLCRLPLVSRPLLALSARMRRGYTPVMAMRLLRQIVFLVTLGAFLTAGVTQAVPRAVAPPPSMAMMTMDIASTGTQVPCQEKIPDCMLDLGCIFMVGLPLPSMSAVTQLSLSSVTYWMTSVVHTGLSRKPALNPPISLV</sequence>
<reference evidence="3" key="1">
    <citation type="journal article" date="2019" name="Int. J. Syst. Evol. Microbiol.">
        <title>The Global Catalogue of Microorganisms (GCM) 10K type strain sequencing project: providing services to taxonomists for standard genome sequencing and annotation.</title>
        <authorList>
            <consortium name="The Broad Institute Genomics Platform"/>
            <consortium name="The Broad Institute Genome Sequencing Center for Infectious Disease"/>
            <person name="Wu L."/>
            <person name="Ma J."/>
        </authorList>
    </citation>
    <scope>NUCLEOTIDE SEQUENCE [LARGE SCALE GENOMIC DNA]</scope>
    <source>
        <strain evidence="3">CECT 7131</strain>
    </source>
</reference>
<evidence type="ECO:0000313" key="3">
    <source>
        <dbReference type="Proteomes" id="UP001529369"/>
    </source>
</evidence>
<keyword evidence="1" id="KW-0812">Transmembrane</keyword>
<keyword evidence="3" id="KW-1185">Reference proteome</keyword>
<comment type="caution">
    <text evidence="2">The sequence shown here is derived from an EMBL/GenBank/DDBJ whole genome shotgun (WGS) entry which is preliminary data.</text>
</comment>
<protein>
    <submittedName>
        <fullName evidence="2">Uncharacterized protein</fullName>
    </submittedName>
</protein>
<dbReference type="Proteomes" id="UP001529369">
    <property type="component" value="Unassembled WGS sequence"/>
</dbReference>
<keyword evidence="1" id="KW-0472">Membrane</keyword>
<proteinExistence type="predicted"/>
<dbReference type="RefSeq" id="WP_290315284.1">
    <property type="nucleotide sequence ID" value="NZ_JAUFPN010000036.1"/>
</dbReference>
<feature type="transmembrane region" description="Helical" evidence="1">
    <location>
        <begin position="62"/>
        <end position="80"/>
    </location>
</feature>
<name>A0ABT8A1C9_9PROT</name>
<gene>
    <name evidence="2" type="ORF">QWZ14_04030</name>
</gene>
<dbReference type="EMBL" id="JAUFPN010000036">
    <property type="protein sequence ID" value="MDN3563542.1"/>
    <property type="molecule type" value="Genomic_DNA"/>
</dbReference>
<organism evidence="2 3">
    <name type="scientific">Paeniroseomonas aquatica</name>
    <dbReference type="NCBI Taxonomy" id="373043"/>
    <lineage>
        <taxon>Bacteria</taxon>
        <taxon>Pseudomonadati</taxon>
        <taxon>Pseudomonadota</taxon>
        <taxon>Alphaproteobacteria</taxon>
        <taxon>Acetobacterales</taxon>
        <taxon>Acetobacteraceae</taxon>
        <taxon>Paeniroseomonas</taxon>
    </lineage>
</organism>
<accession>A0ABT8A1C9</accession>
<evidence type="ECO:0000256" key="1">
    <source>
        <dbReference type="SAM" id="Phobius"/>
    </source>
</evidence>
<evidence type="ECO:0000313" key="2">
    <source>
        <dbReference type="EMBL" id="MDN3563542.1"/>
    </source>
</evidence>
<keyword evidence="1" id="KW-1133">Transmembrane helix</keyword>